<dbReference type="Proteomes" id="UP000887574">
    <property type="component" value="Unplaced"/>
</dbReference>
<dbReference type="InterPro" id="IPR040598">
    <property type="entry name" value="NIP7_N"/>
</dbReference>
<dbReference type="CDD" id="cd21146">
    <property type="entry name" value="Nip7_N_euk"/>
    <property type="match status" value="1"/>
</dbReference>
<evidence type="ECO:0000259" key="2">
    <source>
        <dbReference type="Pfam" id="PF17833"/>
    </source>
</evidence>
<organism evidence="3 4">
    <name type="scientific">Ditylenchus dipsaci</name>
    <dbReference type="NCBI Taxonomy" id="166011"/>
    <lineage>
        <taxon>Eukaryota</taxon>
        <taxon>Metazoa</taxon>
        <taxon>Ecdysozoa</taxon>
        <taxon>Nematoda</taxon>
        <taxon>Chromadorea</taxon>
        <taxon>Rhabditida</taxon>
        <taxon>Tylenchina</taxon>
        <taxon>Tylenchomorpha</taxon>
        <taxon>Sphaerularioidea</taxon>
        <taxon>Anguinidae</taxon>
        <taxon>Anguininae</taxon>
        <taxon>Ditylenchus</taxon>
    </lineage>
</organism>
<dbReference type="InterPro" id="IPR055359">
    <property type="entry name" value="Nip7_N_euk"/>
</dbReference>
<name>A0A915CXA4_9BILA</name>
<evidence type="ECO:0000256" key="1">
    <source>
        <dbReference type="SAM" id="MobiDB-lite"/>
    </source>
</evidence>
<dbReference type="AlphaFoldDB" id="A0A915CXA4"/>
<feature type="region of interest" description="Disordered" evidence="1">
    <location>
        <begin position="155"/>
        <end position="180"/>
    </location>
</feature>
<keyword evidence="3" id="KW-1185">Reference proteome</keyword>
<proteinExistence type="predicted"/>
<dbReference type="FunFam" id="3.10.450.220:FF:000001">
    <property type="entry name" value="60S ribosome subunit biogenesis protein NIP7 homolog"/>
    <property type="match status" value="1"/>
</dbReference>
<feature type="domain" description="60S ribosome subunit biogenesis protein NIP7 pre-PUA" evidence="2">
    <location>
        <begin position="27"/>
        <end position="101"/>
    </location>
</feature>
<evidence type="ECO:0000313" key="4">
    <source>
        <dbReference type="WBParaSite" id="jg13297"/>
    </source>
</evidence>
<dbReference type="Pfam" id="PF17833">
    <property type="entry name" value="pre-PUA_NIP7"/>
    <property type="match status" value="1"/>
</dbReference>
<dbReference type="Gene3D" id="3.10.450.220">
    <property type="match status" value="1"/>
</dbReference>
<dbReference type="SUPFAM" id="SSF88802">
    <property type="entry name" value="Pre-PUA domain"/>
    <property type="match status" value="1"/>
</dbReference>
<reference evidence="4" key="1">
    <citation type="submission" date="2022-11" db="UniProtKB">
        <authorList>
            <consortium name="WormBaseParasite"/>
        </authorList>
    </citation>
    <scope>IDENTIFICATION</scope>
</reference>
<evidence type="ECO:0000313" key="3">
    <source>
        <dbReference type="Proteomes" id="UP000887574"/>
    </source>
</evidence>
<accession>A0A915CXA4</accession>
<dbReference type="WBParaSite" id="jg13297">
    <property type="protein sequence ID" value="jg13297"/>
    <property type="gene ID" value="jg13297"/>
</dbReference>
<protein>
    <submittedName>
        <fullName evidence="4">60S ribosome subunit biogenesis protein NIP7 pre-PUA domain-containing protein</fullName>
    </submittedName>
</protein>
<sequence>MHGRLSALRAAMKLLNGVGQWLSNLCAEKVFKKLSNYIGDNVRLLLEREDGAYCFRFHRDRVYYSSEKLMKQAATIRRKDLLCFGTCLGKFTKAGKFFLHITALDYLAPYAKADPTTLVLHQCDIVPLCPTSITESTEVPGTEAPSLRVGHQVATVPSRAQQHPRPRLRTVSDIDLDQGL</sequence>